<dbReference type="InterPro" id="IPR057736">
    <property type="entry name" value="SAF_PseI/NeuA/NeuB"/>
</dbReference>
<keyword evidence="3" id="KW-1185">Reference proteome</keyword>
<dbReference type="EC" id="2.5.1.56" evidence="2"/>
<organism evidence="2 3">
    <name type="scientific">Carboxylicivirga sediminis</name>
    <dbReference type="NCBI Taxonomy" id="2006564"/>
    <lineage>
        <taxon>Bacteria</taxon>
        <taxon>Pseudomonadati</taxon>
        <taxon>Bacteroidota</taxon>
        <taxon>Bacteroidia</taxon>
        <taxon>Marinilabiliales</taxon>
        <taxon>Marinilabiliaceae</taxon>
        <taxon>Carboxylicivirga</taxon>
    </lineage>
</organism>
<dbReference type="AlphaFoldDB" id="A0A941IZE1"/>
<dbReference type="InterPro" id="IPR020007">
    <property type="entry name" value="NeuB/NeuA"/>
</dbReference>
<dbReference type="GO" id="GO:0016051">
    <property type="term" value="P:carbohydrate biosynthetic process"/>
    <property type="evidence" value="ECO:0007669"/>
    <property type="project" value="InterPro"/>
</dbReference>
<accession>A0A941IZE1</accession>
<dbReference type="InterPro" id="IPR006190">
    <property type="entry name" value="SAF_AFP_Neu5Ac"/>
</dbReference>
<sequence length="337" mass="37434">MSKVIIIAEAGVNHNGDLALAKKLVDKAKEANVDFVKFQTGIPELLVSTLAPKAEYQKRETDSSQTQLDMIKSISLSFPEFRTLKSYCDESRINFLSTPFEEQSIDFLNDLGMDYFKVPSGEITNLPYLEYISSLGRDVILSTGMSNLSEIETALNVLKRGLSDDQISILHCTTEYPAPFNEVNLNVIPMLKAAFGLKVGYSDHTKGLEASIAAVALGAEIIEKHYTLDRSMIGPDHKASIEPSELKQLVSSIRNIEVALGHSVKKVTPSERLNIAVARKSIHIKHDLMKGEKLSKNDFIMKRPGNGISPIDYHKYCGRVLATDLPKDHMLKEEDLL</sequence>
<dbReference type="PANTHER" id="PTHR42966">
    <property type="entry name" value="N-ACETYLNEURAMINATE SYNTHASE"/>
    <property type="match status" value="1"/>
</dbReference>
<dbReference type="Proteomes" id="UP000679220">
    <property type="component" value="Unassembled WGS sequence"/>
</dbReference>
<reference evidence="2" key="1">
    <citation type="journal article" date="2018" name="Int. J. Syst. Evol. Microbiol.">
        <title>Carboxylicivirga sediminis sp. nov., isolated from coastal sediment.</title>
        <authorList>
            <person name="Wang F.Q."/>
            <person name="Ren L.H."/>
            <person name="Zou R.J."/>
            <person name="Sun Y.Z."/>
            <person name="Liu X.J."/>
            <person name="Jiang F."/>
            <person name="Liu L.J."/>
        </authorList>
    </citation>
    <scope>NUCLEOTIDE SEQUENCE</scope>
    <source>
        <strain evidence="2">JR1</strain>
    </source>
</reference>
<dbReference type="InterPro" id="IPR051690">
    <property type="entry name" value="PseI-like"/>
</dbReference>
<dbReference type="PROSITE" id="PS50844">
    <property type="entry name" value="AFP_LIKE"/>
    <property type="match status" value="1"/>
</dbReference>
<dbReference type="Gene3D" id="3.20.20.70">
    <property type="entry name" value="Aldolase class I"/>
    <property type="match status" value="1"/>
</dbReference>
<dbReference type="SUPFAM" id="SSF51569">
    <property type="entry name" value="Aldolase"/>
    <property type="match status" value="1"/>
</dbReference>
<gene>
    <name evidence="2" type="primary">neuB</name>
    <name evidence="2" type="ORF">KDU71_17605</name>
</gene>
<dbReference type="PANTHER" id="PTHR42966:SF1">
    <property type="entry name" value="SIALIC ACID SYNTHASE"/>
    <property type="match status" value="1"/>
</dbReference>
<protein>
    <submittedName>
        <fullName evidence="2">N-acetylneuraminate synthase</fullName>
        <ecNumber evidence="2">2.5.1.56</ecNumber>
    </submittedName>
</protein>
<dbReference type="Pfam" id="PF03102">
    <property type="entry name" value="NeuB"/>
    <property type="match status" value="1"/>
</dbReference>
<comment type="caution">
    <text evidence="2">The sequence shown here is derived from an EMBL/GenBank/DDBJ whole genome shotgun (WGS) entry which is preliminary data.</text>
</comment>
<dbReference type="GO" id="GO:0047444">
    <property type="term" value="F:N-acylneuraminate-9-phosphate synthase activity"/>
    <property type="evidence" value="ECO:0007669"/>
    <property type="project" value="TreeGrafter"/>
</dbReference>
<dbReference type="NCBIfam" id="TIGR03569">
    <property type="entry name" value="NeuB_NnaB"/>
    <property type="match status" value="1"/>
</dbReference>
<feature type="domain" description="AFP-like" evidence="1">
    <location>
        <begin position="281"/>
        <end position="337"/>
    </location>
</feature>
<dbReference type="GO" id="GO:0050462">
    <property type="term" value="F:N-acetylneuraminate synthase activity"/>
    <property type="evidence" value="ECO:0007669"/>
    <property type="project" value="UniProtKB-EC"/>
</dbReference>
<dbReference type="SUPFAM" id="SSF51269">
    <property type="entry name" value="AFP III-like domain"/>
    <property type="match status" value="1"/>
</dbReference>
<reference evidence="2" key="2">
    <citation type="submission" date="2021-04" db="EMBL/GenBank/DDBJ databases">
        <authorList>
            <person name="Zhang T."/>
            <person name="Zhang Y."/>
            <person name="Lu D."/>
            <person name="Zuo D."/>
            <person name="Du Z."/>
        </authorList>
    </citation>
    <scope>NUCLEOTIDE SEQUENCE</scope>
    <source>
        <strain evidence="2">JR1</strain>
    </source>
</reference>
<dbReference type="Gene3D" id="3.90.1210.10">
    <property type="entry name" value="Antifreeze-like/N-acetylneuraminic acid synthase C-terminal domain"/>
    <property type="match status" value="1"/>
</dbReference>
<dbReference type="InterPro" id="IPR013132">
    <property type="entry name" value="PseI/NeuA/B-like_N"/>
</dbReference>
<dbReference type="EMBL" id="JAGTAR010000031">
    <property type="protein sequence ID" value="MBR8537388.1"/>
    <property type="molecule type" value="Genomic_DNA"/>
</dbReference>
<evidence type="ECO:0000259" key="1">
    <source>
        <dbReference type="PROSITE" id="PS50844"/>
    </source>
</evidence>
<keyword evidence="2" id="KW-0808">Transferase</keyword>
<dbReference type="InterPro" id="IPR013785">
    <property type="entry name" value="Aldolase_TIM"/>
</dbReference>
<dbReference type="InterPro" id="IPR036732">
    <property type="entry name" value="AFP_Neu5c_C_sf"/>
</dbReference>
<dbReference type="CDD" id="cd11615">
    <property type="entry name" value="SAF_NeuB_like"/>
    <property type="match status" value="1"/>
</dbReference>
<dbReference type="InterPro" id="IPR013974">
    <property type="entry name" value="SAF"/>
</dbReference>
<name>A0A941IZE1_9BACT</name>
<dbReference type="RefSeq" id="WP_212192412.1">
    <property type="nucleotide sequence ID" value="NZ_JAGTAR010000031.1"/>
</dbReference>
<proteinExistence type="predicted"/>
<evidence type="ECO:0000313" key="3">
    <source>
        <dbReference type="Proteomes" id="UP000679220"/>
    </source>
</evidence>
<evidence type="ECO:0000313" key="2">
    <source>
        <dbReference type="EMBL" id="MBR8537388.1"/>
    </source>
</evidence>
<dbReference type="Pfam" id="PF08666">
    <property type="entry name" value="SAF"/>
    <property type="match status" value="1"/>
</dbReference>